<sequence>MVMPSGQIWIPADAEDLRQRLCVIAHAGASGHWGAQTTQHALASVFYWKTLAADVAAFVCYCLHCMATARGRIPRPFGETLVATKPNEILHFDYLSMVEGDGGVKYVLVLKDGMSGYVELVACLQVTSDTAYQALIDWFKRFGVVHQ</sequence>
<dbReference type="Gene3D" id="3.30.420.10">
    <property type="entry name" value="Ribonuclease H-like superfamily/Ribonuclease H"/>
    <property type="match status" value="1"/>
</dbReference>
<name>A0A9W6YPJ5_9STRA</name>
<protein>
    <submittedName>
        <fullName evidence="2">Unnamed protein product</fullName>
    </submittedName>
</protein>
<dbReference type="InterPro" id="IPR041588">
    <property type="entry name" value="Integrase_H2C2"/>
</dbReference>
<accession>A0A9W6YPJ5</accession>
<evidence type="ECO:0000313" key="3">
    <source>
        <dbReference type="Proteomes" id="UP001165121"/>
    </source>
</evidence>
<organism evidence="2 3">
    <name type="scientific">Phytophthora fragariaefolia</name>
    <dbReference type="NCBI Taxonomy" id="1490495"/>
    <lineage>
        <taxon>Eukaryota</taxon>
        <taxon>Sar</taxon>
        <taxon>Stramenopiles</taxon>
        <taxon>Oomycota</taxon>
        <taxon>Peronosporomycetes</taxon>
        <taxon>Peronosporales</taxon>
        <taxon>Peronosporaceae</taxon>
        <taxon>Phytophthora</taxon>
    </lineage>
</organism>
<dbReference type="Gene3D" id="1.10.340.70">
    <property type="match status" value="1"/>
</dbReference>
<reference evidence="2" key="1">
    <citation type="submission" date="2023-04" db="EMBL/GenBank/DDBJ databases">
        <title>Phytophthora fragariaefolia NBRC 109709.</title>
        <authorList>
            <person name="Ichikawa N."/>
            <person name="Sato H."/>
            <person name="Tonouchi N."/>
        </authorList>
    </citation>
    <scope>NUCLEOTIDE SEQUENCE</scope>
    <source>
        <strain evidence="2">NBRC 109709</strain>
    </source>
</reference>
<dbReference type="GO" id="GO:0003676">
    <property type="term" value="F:nucleic acid binding"/>
    <property type="evidence" value="ECO:0007669"/>
    <property type="project" value="InterPro"/>
</dbReference>
<dbReference type="AlphaFoldDB" id="A0A9W6YPJ5"/>
<dbReference type="Pfam" id="PF17921">
    <property type="entry name" value="Integrase_H2C2"/>
    <property type="match status" value="1"/>
</dbReference>
<dbReference type="OrthoDB" id="88547at2759"/>
<evidence type="ECO:0000313" key="2">
    <source>
        <dbReference type="EMBL" id="GMG17483.1"/>
    </source>
</evidence>
<comment type="caution">
    <text evidence="2">The sequence shown here is derived from an EMBL/GenBank/DDBJ whole genome shotgun (WGS) entry which is preliminary data.</text>
</comment>
<keyword evidence="3" id="KW-1185">Reference proteome</keyword>
<dbReference type="PANTHER" id="PTHR37984">
    <property type="entry name" value="PROTEIN CBG26694"/>
    <property type="match status" value="1"/>
</dbReference>
<dbReference type="SUPFAM" id="SSF53098">
    <property type="entry name" value="Ribonuclease H-like"/>
    <property type="match status" value="1"/>
</dbReference>
<feature type="domain" description="Integrase zinc-binding" evidence="1">
    <location>
        <begin position="16"/>
        <end position="67"/>
    </location>
</feature>
<proteinExistence type="predicted"/>
<dbReference type="InterPro" id="IPR036397">
    <property type="entry name" value="RNaseH_sf"/>
</dbReference>
<dbReference type="PANTHER" id="PTHR37984:SF5">
    <property type="entry name" value="PROTEIN NYNRIN-LIKE"/>
    <property type="match status" value="1"/>
</dbReference>
<dbReference type="EMBL" id="BSXT01019018">
    <property type="protein sequence ID" value="GMG17483.1"/>
    <property type="molecule type" value="Genomic_DNA"/>
</dbReference>
<gene>
    <name evidence="2" type="ORF">Pfra01_003017600</name>
</gene>
<dbReference type="InterPro" id="IPR050951">
    <property type="entry name" value="Retrovirus_Pol_polyprotein"/>
</dbReference>
<dbReference type="InterPro" id="IPR012337">
    <property type="entry name" value="RNaseH-like_sf"/>
</dbReference>
<evidence type="ECO:0000259" key="1">
    <source>
        <dbReference type="Pfam" id="PF17921"/>
    </source>
</evidence>
<dbReference type="Proteomes" id="UP001165121">
    <property type="component" value="Unassembled WGS sequence"/>
</dbReference>